<evidence type="ECO:0000256" key="1">
    <source>
        <dbReference type="SAM" id="Phobius"/>
    </source>
</evidence>
<dbReference type="Pfam" id="PF20152">
    <property type="entry name" value="DUF6534"/>
    <property type="match status" value="1"/>
</dbReference>
<name>A0A166PP57_9AGAM</name>
<proteinExistence type="predicted"/>
<evidence type="ECO:0000313" key="3">
    <source>
        <dbReference type="EMBL" id="KZP26295.1"/>
    </source>
</evidence>
<feature type="transmembrane region" description="Helical" evidence="1">
    <location>
        <begin position="6"/>
        <end position="34"/>
    </location>
</feature>
<feature type="transmembrane region" description="Helical" evidence="1">
    <location>
        <begin position="117"/>
        <end position="143"/>
    </location>
</feature>
<dbReference type="AlphaFoldDB" id="A0A166PP57"/>
<organism evidence="3 4">
    <name type="scientific">Athelia psychrophila</name>
    <dbReference type="NCBI Taxonomy" id="1759441"/>
    <lineage>
        <taxon>Eukaryota</taxon>
        <taxon>Fungi</taxon>
        <taxon>Dikarya</taxon>
        <taxon>Basidiomycota</taxon>
        <taxon>Agaricomycotina</taxon>
        <taxon>Agaricomycetes</taxon>
        <taxon>Agaricomycetidae</taxon>
        <taxon>Atheliales</taxon>
        <taxon>Atheliaceae</taxon>
        <taxon>Athelia</taxon>
    </lineage>
</organism>
<dbReference type="STRING" id="436010.A0A166PP57"/>
<keyword evidence="4" id="KW-1185">Reference proteome</keyword>
<feature type="transmembrane region" description="Helical" evidence="1">
    <location>
        <begin position="199"/>
        <end position="220"/>
    </location>
</feature>
<reference evidence="3 4" key="1">
    <citation type="journal article" date="2016" name="Mol. Biol. Evol.">
        <title>Comparative Genomics of Early-Diverging Mushroom-Forming Fungi Provides Insights into the Origins of Lignocellulose Decay Capabilities.</title>
        <authorList>
            <person name="Nagy L.G."/>
            <person name="Riley R."/>
            <person name="Tritt A."/>
            <person name="Adam C."/>
            <person name="Daum C."/>
            <person name="Floudas D."/>
            <person name="Sun H."/>
            <person name="Yadav J.S."/>
            <person name="Pangilinan J."/>
            <person name="Larsson K.H."/>
            <person name="Matsuura K."/>
            <person name="Barry K."/>
            <person name="Labutti K."/>
            <person name="Kuo R."/>
            <person name="Ohm R.A."/>
            <person name="Bhattacharya S.S."/>
            <person name="Shirouzu T."/>
            <person name="Yoshinaga Y."/>
            <person name="Martin F.M."/>
            <person name="Grigoriev I.V."/>
            <person name="Hibbett D.S."/>
        </authorList>
    </citation>
    <scope>NUCLEOTIDE SEQUENCE [LARGE SCALE GENOMIC DNA]</scope>
    <source>
        <strain evidence="3 4">CBS 109695</strain>
    </source>
</reference>
<feature type="transmembrane region" description="Helical" evidence="1">
    <location>
        <begin position="87"/>
        <end position="110"/>
    </location>
</feature>
<dbReference type="PANTHER" id="PTHR40465:SF1">
    <property type="entry name" value="DUF6534 DOMAIN-CONTAINING PROTEIN"/>
    <property type="match status" value="1"/>
</dbReference>
<dbReference type="OrthoDB" id="3265526at2759"/>
<keyword evidence="1" id="KW-0812">Transmembrane</keyword>
<dbReference type="InterPro" id="IPR045339">
    <property type="entry name" value="DUF6534"/>
</dbReference>
<sequence>MTSLIAAPFGLILIGVFLSLMLLGIVISQVFTYYQNYERDPLWLKWFVAVMFALDLLSSVLAIAWMYQLLIDNWGQIAAFTQGDWLLAADPMLAGIVACMAQCFFAWRIYVLTSSRWLTAIIACCAVVTACGGIGTGIAVLWVKKYTLFLTFKQITVLWLVSAAVGAIGITISLTYHLRRRKGSFEATDKVLDRIIQLTIQNGFFTAIVAITDVCMYLAVPLPYHMALSFLMPKLYSNTILSSLNARKDIRRDLANVVDCGGRTTIRTADVVKFGGTSSSPATTRPEIFVEVHEMTMSDAKVDADQAEWVRASEAKVDAEQPEWNRV</sequence>
<evidence type="ECO:0000313" key="4">
    <source>
        <dbReference type="Proteomes" id="UP000076532"/>
    </source>
</evidence>
<dbReference type="PANTHER" id="PTHR40465">
    <property type="entry name" value="CHROMOSOME 1, WHOLE GENOME SHOTGUN SEQUENCE"/>
    <property type="match status" value="1"/>
</dbReference>
<dbReference type="Proteomes" id="UP000076532">
    <property type="component" value="Unassembled WGS sequence"/>
</dbReference>
<feature type="transmembrane region" description="Helical" evidence="1">
    <location>
        <begin position="46"/>
        <end position="67"/>
    </location>
</feature>
<evidence type="ECO:0000259" key="2">
    <source>
        <dbReference type="Pfam" id="PF20152"/>
    </source>
</evidence>
<feature type="domain" description="DUF6534" evidence="2">
    <location>
        <begin position="167"/>
        <end position="248"/>
    </location>
</feature>
<accession>A0A166PP57</accession>
<protein>
    <recommendedName>
        <fullName evidence="2">DUF6534 domain-containing protein</fullName>
    </recommendedName>
</protein>
<dbReference type="EMBL" id="KV417515">
    <property type="protein sequence ID" value="KZP26295.1"/>
    <property type="molecule type" value="Genomic_DNA"/>
</dbReference>
<feature type="transmembrane region" description="Helical" evidence="1">
    <location>
        <begin position="155"/>
        <end position="178"/>
    </location>
</feature>
<gene>
    <name evidence="3" type="ORF">FIBSPDRAFT_928731</name>
</gene>
<keyword evidence="1" id="KW-1133">Transmembrane helix</keyword>
<keyword evidence="1" id="KW-0472">Membrane</keyword>